<evidence type="ECO:0000313" key="2">
    <source>
        <dbReference type="EMBL" id="MCC2231640.1"/>
    </source>
</evidence>
<comment type="caution">
    <text evidence="2">The sequence shown here is derived from an EMBL/GenBank/DDBJ whole genome shotgun (WGS) entry which is preliminary data.</text>
</comment>
<protein>
    <recommendedName>
        <fullName evidence="4">ABC-2 family transporter protein</fullName>
    </recommendedName>
</protein>
<proteinExistence type="predicted"/>
<keyword evidence="3" id="KW-1185">Reference proteome</keyword>
<name>A0AAE3JFN4_9FIRM</name>
<evidence type="ECO:0000313" key="3">
    <source>
        <dbReference type="Proteomes" id="UP001198182"/>
    </source>
</evidence>
<reference evidence="2" key="1">
    <citation type="submission" date="2021-10" db="EMBL/GenBank/DDBJ databases">
        <title>Anaerobic single-cell dispensing facilitates the cultivation of human gut bacteria.</title>
        <authorList>
            <person name="Afrizal A."/>
        </authorList>
    </citation>
    <scope>NUCLEOTIDE SEQUENCE</scope>
    <source>
        <strain evidence="2">CLA-AA-H215</strain>
    </source>
</reference>
<gene>
    <name evidence="2" type="ORF">LKD81_11640</name>
</gene>
<organism evidence="2 3">
    <name type="scientific">Hominifimenecus microfluidus</name>
    <dbReference type="NCBI Taxonomy" id="2885348"/>
    <lineage>
        <taxon>Bacteria</taxon>
        <taxon>Bacillati</taxon>
        <taxon>Bacillota</taxon>
        <taxon>Clostridia</taxon>
        <taxon>Lachnospirales</taxon>
        <taxon>Lachnospiraceae</taxon>
        <taxon>Hominifimenecus</taxon>
    </lineage>
</organism>
<keyword evidence="1" id="KW-1133">Transmembrane helix</keyword>
<feature type="transmembrane region" description="Helical" evidence="1">
    <location>
        <begin position="246"/>
        <end position="270"/>
    </location>
</feature>
<feature type="transmembrane region" description="Helical" evidence="1">
    <location>
        <begin position="158"/>
        <end position="191"/>
    </location>
</feature>
<feature type="transmembrane region" description="Helical" evidence="1">
    <location>
        <begin position="111"/>
        <end position="138"/>
    </location>
</feature>
<accession>A0AAE3JFN4</accession>
<dbReference type="Proteomes" id="UP001198182">
    <property type="component" value="Unassembled WGS sequence"/>
</dbReference>
<keyword evidence="1" id="KW-0472">Membrane</keyword>
<feature type="transmembrane region" description="Helical" evidence="1">
    <location>
        <begin position="203"/>
        <end position="219"/>
    </location>
</feature>
<dbReference type="RefSeq" id="WP_308454160.1">
    <property type="nucleotide sequence ID" value="NZ_JAJEQR010000034.1"/>
</dbReference>
<evidence type="ECO:0000256" key="1">
    <source>
        <dbReference type="SAM" id="Phobius"/>
    </source>
</evidence>
<feature type="transmembrane region" description="Helical" evidence="1">
    <location>
        <begin position="52"/>
        <end position="67"/>
    </location>
</feature>
<feature type="transmembrane region" description="Helical" evidence="1">
    <location>
        <begin position="73"/>
        <end position="90"/>
    </location>
</feature>
<keyword evidence="1" id="KW-0812">Transmembrane</keyword>
<feature type="transmembrane region" description="Helical" evidence="1">
    <location>
        <begin position="14"/>
        <end position="32"/>
    </location>
</feature>
<evidence type="ECO:0008006" key="4">
    <source>
        <dbReference type="Google" id="ProtNLM"/>
    </source>
</evidence>
<dbReference type="EMBL" id="JAJEQR010000034">
    <property type="protein sequence ID" value="MCC2231640.1"/>
    <property type="molecule type" value="Genomic_DNA"/>
</dbReference>
<sequence>MLLQELKKAFSNKMFQVVLLVSTVIPFMNTYVRWKVTQNDIAMGIKMQMEEWVSLSVFSGWIGSEFYTSGYSLFFFIFPLLVCAGYGWSFRRELDTGYTNQIVSRAGKKKYYFSKYFSIFITGGIIFTMPVLINLLVGMTFENLALPDPATQYFWGDYLSFLGGLFFSHPMLFCFLYLLVDFIFCGALACVCMSLSFFIRNKVSVIVIPFLALLFWHEISNRYLIDNDTIYTPSLLRMVHPTGSEYIILGSAYLTAIVVILAITLGITIYKMKYSDIL</sequence>
<dbReference type="AlphaFoldDB" id="A0AAE3JFN4"/>